<proteinExistence type="predicted"/>
<evidence type="ECO:0000313" key="1">
    <source>
        <dbReference type="EMBL" id="KIN93660.1"/>
    </source>
</evidence>
<keyword evidence="2" id="KW-1185">Reference proteome</keyword>
<dbReference type="HOGENOM" id="CLU_3088211_0_0_1"/>
<name>A0A0C3NCS5_PISTI</name>
<sequence>MAIIEPLKTVTWEEIIGYIQSFDPAWQKHSTDAPSYSRSASTFHLALGGRAE</sequence>
<organism evidence="1 2">
    <name type="scientific">Pisolithus tinctorius Marx 270</name>
    <dbReference type="NCBI Taxonomy" id="870435"/>
    <lineage>
        <taxon>Eukaryota</taxon>
        <taxon>Fungi</taxon>
        <taxon>Dikarya</taxon>
        <taxon>Basidiomycota</taxon>
        <taxon>Agaricomycotina</taxon>
        <taxon>Agaricomycetes</taxon>
        <taxon>Agaricomycetidae</taxon>
        <taxon>Boletales</taxon>
        <taxon>Sclerodermatineae</taxon>
        <taxon>Pisolithaceae</taxon>
        <taxon>Pisolithus</taxon>
    </lineage>
</organism>
<dbReference type="Proteomes" id="UP000054217">
    <property type="component" value="Unassembled WGS sequence"/>
</dbReference>
<protein>
    <submittedName>
        <fullName evidence="1">Uncharacterized protein</fullName>
    </submittedName>
</protein>
<dbReference type="InParanoid" id="A0A0C3NCS5"/>
<evidence type="ECO:0000313" key="2">
    <source>
        <dbReference type="Proteomes" id="UP000054217"/>
    </source>
</evidence>
<accession>A0A0C3NCS5</accession>
<gene>
    <name evidence="1" type="ORF">M404DRAFT_1008809</name>
</gene>
<dbReference type="EMBL" id="KN832147">
    <property type="protein sequence ID" value="KIN93660.1"/>
    <property type="molecule type" value="Genomic_DNA"/>
</dbReference>
<reference evidence="1 2" key="1">
    <citation type="submission" date="2014-04" db="EMBL/GenBank/DDBJ databases">
        <authorList>
            <consortium name="DOE Joint Genome Institute"/>
            <person name="Kuo A."/>
            <person name="Kohler A."/>
            <person name="Costa M.D."/>
            <person name="Nagy L.G."/>
            <person name="Floudas D."/>
            <person name="Copeland A."/>
            <person name="Barry K.W."/>
            <person name="Cichocki N."/>
            <person name="Veneault-Fourrey C."/>
            <person name="LaButti K."/>
            <person name="Lindquist E.A."/>
            <person name="Lipzen A."/>
            <person name="Lundell T."/>
            <person name="Morin E."/>
            <person name="Murat C."/>
            <person name="Sun H."/>
            <person name="Tunlid A."/>
            <person name="Henrissat B."/>
            <person name="Grigoriev I.V."/>
            <person name="Hibbett D.S."/>
            <person name="Martin F."/>
            <person name="Nordberg H.P."/>
            <person name="Cantor M.N."/>
            <person name="Hua S.X."/>
        </authorList>
    </citation>
    <scope>NUCLEOTIDE SEQUENCE [LARGE SCALE GENOMIC DNA]</scope>
    <source>
        <strain evidence="1 2">Marx 270</strain>
    </source>
</reference>
<reference evidence="2" key="2">
    <citation type="submission" date="2015-01" db="EMBL/GenBank/DDBJ databases">
        <title>Evolutionary Origins and Diversification of the Mycorrhizal Mutualists.</title>
        <authorList>
            <consortium name="DOE Joint Genome Institute"/>
            <consortium name="Mycorrhizal Genomics Consortium"/>
            <person name="Kohler A."/>
            <person name="Kuo A."/>
            <person name="Nagy L.G."/>
            <person name="Floudas D."/>
            <person name="Copeland A."/>
            <person name="Barry K.W."/>
            <person name="Cichocki N."/>
            <person name="Veneault-Fourrey C."/>
            <person name="LaButti K."/>
            <person name="Lindquist E.A."/>
            <person name="Lipzen A."/>
            <person name="Lundell T."/>
            <person name="Morin E."/>
            <person name="Murat C."/>
            <person name="Riley R."/>
            <person name="Ohm R."/>
            <person name="Sun H."/>
            <person name="Tunlid A."/>
            <person name="Henrissat B."/>
            <person name="Grigoriev I.V."/>
            <person name="Hibbett D.S."/>
            <person name="Martin F."/>
        </authorList>
    </citation>
    <scope>NUCLEOTIDE SEQUENCE [LARGE SCALE GENOMIC DNA]</scope>
    <source>
        <strain evidence="2">Marx 270</strain>
    </source>
</reference>
<dbReference type="AlphaFoldDB" id="A0A0C3NCS5"/>